<keyword evidence="1" id="KW-0808">Transferase</keyword>
<dbReference type="InterPro" id="IPR036095">
    <property type="entry name" value="PTS_EIIB-like_sf"/>
</dbReference>
<comment type="caution">
    <text evidence="2">The sequence shown here is derived from an EMBL/GenBank/DDBJ whole genome shotgun (WGS) entry which is preliminary data.</text>
</comment>
<dbReference type="GO" id="GO:0009401">
    <property type="term" value="P:phosphoenolpyruvate-dependent sugar phosphotransferase system"/>
    <property type="evidence" value="ECO:0007669"/>
    <property type="project" value="InterPro"/>
</dbReference>
<dbReference type="PATRIC" id="fig|616990.3.peg.201"/>
<name>A0A0R2LQ39_9LACO</name>
<evidence type="ECO:0000313" key="3">
    <source>
        <dbReference type="Proteomes" id="UP000051906"/>
    </source>
</evidence>
<dbReference type="AlphaFoldDB" id="A0A0R2LQ39"/>
<protein>
    <recommendedName>
        <fullName evidence="4">PTS EIIB type-3 domain-containing protein</fullName>
    </recommendedName>
</protein>
<sequence>MFIGEAKRVSETQRVPLHFQAVSYLELTPELLADQDLVLLTPQVAYQAEIQAKIGDRVPMAVIPNDIYGWLNSQALVKFTCKQLAVHPAVAY</sequence>
<dbReference type="SUPFAM" id="SSF52794">
    <property type="entry name" value="PTS system IIB component-like"/>
    <property type="match status" value="1"/>
</dbReference>
<dbReference type="STRING" id="616990.IV54_GL000187"/>
<dbReference type="EMBL" id="JQCA01000081">
    <property type="protein sequence ID" value="KRO03462.1"/>
    <property type="molecule type" value="Genomic_DNA"/>
</dbReference>
<evidence type="ECO:0000256" key="1">
    <source>
        <dbReference type="ARBA" id="ARBA00022679"/>
    </source>
</evidence>
<dbReference type="Proteomes" id="UP000051906">
    <property type="component" value="Unassembled WGS sequence"/>
</dbReference>
<organism evidence="2 3">
    <name type="scientific">Levilactobacillus paucivorans</name>
    <dbReference type="NCBI Taxonomy" id="616990"/>
    <lineage>
        <taxon>Bacteria</taxon>
        <taxon>Bacillati</taxon>
        <taxon>Bacillota</taxon>
        <taxon>Bacilli</taxon>
        <taxon>Lactobacillales</taxon>
        <taxon>Lactobacillaceae</taxon>
        <taxon>Levilactobacillus</taxon>
    </lineage>
</organism>
<accession>A0A0R2LQ39</accession>
<reference evidence="2 3" key="1">
    <citation type="journal article" date="2015" name="Genome Announc.">
        <title>Expanding the biotechnology potential of lactobacilli through comparative genomics of 213 strains and associated genera.</title>
        <authorList>
            <person name="Sun Z."/>
            <person name="Harris H.M."/>
            <person name="McCann A."/>
            <person name="Guo C."/>
            <person name="Argimon S."/>
            <person name="Zhang W."/>
            <person name="Yang X."/>
            <person name="Jeffery I.B."/>
            <person name="Cooney J.C."/>
            <person name="Kagawa T.F."/>
            <person name="Liu W."/>
            <person name="Song Y."/>
            <person name="Salvetti E."/>
            <person name="Wrobel A."/>
            <person name="Rasinkangas P."/>
            <person name="Parkhill J."/>
            <person name="Rea M.C."/>
            <person name="O'Sullivan O."/>
            <person name="Ritari J."/>
            <person name="Douillard F.P."/>
            <person name="Paul Ross R."/>
            <person name="Yang R."/>
            <person name="Briner A.E."/>
            <person name="Felis G.E."/>
            <person name="de Vos W.M."/>
            <person name="Barrangou R."/>
            <person name="Klaenhammer T.R."/>
            <person name="Caufield P.W."/>
            <person name="Cui Y."/>
            <person name="Zhang H."/>
            <person name="O'Toole P.W."/>
        </authorList>
    </citation>
    <scope>NUCLEOTIDE SEQUENCE [LARGE SCALE GENOMIC DNA]</scope>
    <source>
        <strain evidence="2 3">DSM 22467</strain>
    </source>
</reference>
<dbReference type="Gene3D" id="3.40.50.2300">
    <property type="match status" value="1"/>
</dbReference>
<dbReference type="GO" id="GO:0008982">
    <property type="term" value="F:protein-N(PI)-phosphohistidine-sugar phosphotransferase activity"/>
    <property type="evidence" value="ECO:0007669"/>
    <property type="project" value="InterPro"/>
</dbReference>
<proteinExistence type="predicted"/>
<gene>
    <name evidence="2" type="ORF">IV54_GL000187</name>
</gene>
<keyword evidence="3" id="KW-1185">Reference proteome</keyword>
<evidence type="ECO:0000313" key="2">
    <source>
        <dbReference type="EMBL" id="KRO03462.1"/>
    </source>
</evidence>
<evidence type="ECO:0008006" key="4">
    <source>
        <dbReference type="Google" id="ProtNLM"/>
    </source>
</evidence>